<dbReference type="Gene3D" id="3.30.710.10">
    <property type="entry name" value="Potassium Channel Kv1.1, Chain A"/>
    <property type="match status" value="1"/>
</dbReference>
<reference evidence="6" key="1">
    <citation type="submission" date="2011-08" db="EMBL/GenBank/DDBJ databases">
        <authorList>
            <person name="Rombauts S."/>
        </authorList>
    </citation>
    <scope>NUCLEOTIDE SEQUENCE</scope>
    <source>
        <strain evidence="6">London</strain>
    </source>
</reference>
<reference evidence="5" key="2">
    <citation type="submission" date="2015-06" db="UniProtKB">
        <authorList>
            <consortium name="EnsemblMetazoa"/>
        </authorList>
    </citation>
    <scope>IDENTIFICATION</scope>
</reference>
<dbReference type="PANTHER" id="PTHR24412:SF489">
    <property type="entry name" value="RING FINGER DOMAIN AND KELCH REPEAT-CONTAINING PROTEIN DDB_G0271372"/>
    <property type="match status" value="1"/>
</dbReference>
<dbReference type="EnsemblMetazoa" id="tetur02g12530.1">
    <property type="protein sequence ID" value="tetur02g12530.1"/>
    <property type="gene ID" value="tetur02g12530"/>
</dbReference>
<dbReference type="HOGENOM" id="CLU_020442_0_0_1"/>
<feature type="domain" description="BTB" evidence="4">
    <location>
        <begin position="7"/>
        <end position="67"/>
    </location>
</feature>
<dbReference type="Proteomes" id="UP000015104">
    <property type="component" value="Unassembled WGS sequence"/>
</dbReference>
<dbReference type="Pfam" id="PF00651">
    <property type="entry name" value="BTB"/>
    <property type="match status" value="1"/>
</dbReference>
<evidence type="ECO:0000259" key="4">
    <source>
        <dbReference type="PROSITE" id="PS50097"/>
    </source>
</evidence>
<keyword evidence="3" id="KW-0009">Actin-binding</keyword>
<sequence>MDSLNTDDQLTIVNRAQEYRISKKLISKIPYFEKMLSHECLESKENKVELDFDKQTFEIILNWIRSNYSFILIEMDYVMDLYELADYFGLDWICKECIAYFKENFSMAHLPFVIPKATATSKCINSGALNAFICRYFLKIANTTFWSKYPVETIEYINICALDVMVYSEYQVFNAILQWAYFKARSHFKRLLKLVRWCHLNEQDLSKIKEDGSFKSSGFEPIFCAPQKVNCDCTFNRTKQNYLVMIEKLDDKDLLIKVFDNNFTQLLSHAIKQDYSISSNIFHDEHVSDILFESGTGPLRIDWKLNKYVWMSSHGSFIELLKRIYGNSEQGTHLNTYFGNTENMQDGFKLLEGAENFILIYLKEREMHYFSRPIYENYNMFSHLYQCKATTLNNKIYLLTNKRMLYEFEIGYRMLKQTWSQRLCEDWFVFDSTLLTSSLAGDKIMVIDTNTANYICFDINTKASSKGRMALLLFCVRITRLLPTFLPLNTIRTCLNSNRNSEN</sequence>
<dbReference type="CDD" id="cd18186">
    <property type="entry name" value="BTB_POZ_ZBTB_KLHL-like"/>
    <property type="match status" value="1"/>
</dbReference>
<keyword evidence="6" id="KW-1185">Reference proteome</keyword>
<dbReference type="SMART" id="SM00225">
    <property type="entry name" value="BTB"/>
    <property type="match status" value="1"/>
</dbReference>
<gene>
    <name evidence="5" type="primary">107370826</name>
</gene>
<accession>T1JXM4</accession>
<dbReference type="Gene3D" id="1.25.40.420">
    <property type="match status" value="1"/>
</dbReference>
<dbReference type="InterPro" id="IPR000210">
    <property type="entry name" value="BTB/POZ_dom"/>
</dbReference>
<dbReference type="OrthoDB" id="6359816at2759"/>
<protein>
    <recommendedName>
        <fullName evidence="4">BTB domain-containing protein</fullName>
    </recommendedName>
</protein>
<evidence type="ECO:0000256" key="3">
    <source>
        <dbReference type="ARBA" id="ARBA00023203"/>
    </source>
</evidence>
<name>T1JXM4_TETUR</name>
<dbReference type="SUPFAM" id="SSF54695">
    <property type="entry name" value="POZ domain"/>
    <property type="match status" value="1"/>
</dbReference>
<keyword evidence="1" id="KW-0880">Kelch repeat</keyword>
<evidence type="ECO:0000256" key="2">
    <source>
        <dbReference type="ARBA" id="ARBA00022737"/>
    </source>
</evidence>
<dbReference type="InterPro" id="IPR011705">
    <property type="entry name" value="BACK"/>
</dbReference>
<dbReference type="InterPro" id="IPR011333">
    <property type="entry name" value="SKP1/BTB/POZ_sf"/>
</dbReference>
<dbReference type="KEGG" id="tut:107370826"/>
<evidence type="ECO:0000313" key="6">
    <source>
        <dbReference type="Proteomes" id="UP000015104"/>
    </source>
</evidence>
<keyword evidence="2" id="KW-0677">Repeat</keyword>
<evidence type="ECO:0000256" key="1">
    <source>
        <dbReference type="ARBA" id="ARBA00022441"/>
    </source>
</evidence>
<evidence type="ECO:0000313" key="5">
    <source>
        <dbReference type="EnsemblMetazoa" id="tetur02g12530.1"/>
    </source>
</evidence>
<proteinExistence type="predicted"/>
<dbReference type="Pfam" id="PF07707">
    <property type="entry name" value="BACK"/>
    <property type="match status" value="1"/>
</dbReference>
<dbReference type="PANTHER" id="PTHR24412">
    <property type="entry name" value="KELCH PROTEIN"/>
    <property type="match status" value="1"/>
</dbReference>
<dbReference type="AlphaFoldDB" id="T1JXM4"/>
<dbReference type="PROSITE" id="PS50097">
    <property type="entry name" value="BTB"/>
    <property type="match status" value="1"/>
</dbReference>
<organism evidence="5 6">
    <name type="scientific">Tetranychus urticae</name>
    <name type="common">Two-spotted spider mite</name>
    <dbReference type="NCBI Taxonomy" id="32264"/>
    <lineage>
        <taxon>Eukaryota</taxon>
        <taxon>Metazoa</taxon>
        <taxon>Ecdysozoa</taxon>
        <taxon>Arthropoda</taxon>
        <taxon>Chelicerata</taxon>
        <taxon>Arachnida</taxon>
        <taxon>Acari</taxon>
        <taxon>Acariformes</taxon>
        <taxon>Trombidiformes</taxon>
        <taxon>Prostigmata</taxon>
        <taxon>Eleutherengona</taxon>
        <taxon>Raphignathae</taxon>
        <taxon>Tetranychoidea</taxon>
        <taxon>Tetranychidae</taxon>
        <taxon>Tetranychus</taxon>
    </lineage>
</organism>
<dbReference type="EMBL" id="CAEY01000831">
    <property type="status" value="NOT_ANNOTATED_CDS"/>
    <property type="molecule type" value="Genomic_DNA"/>
</dbReference>